<reference evidence="2" key="1">
    <citation type="submission" date="2021-10" db="EMBL/GenBank/DDBJ databases">
        <title>Melipona bicolor Genome sequencing and assembly.</title>
        <authorList>
            <person name="Araujo N.S."/>
            <person name="Arias M.C."/>
        </authorList>
    </citation>
    <scope>NUCLEOTIDE SEQUENCE</scope>
    <source>
        <strain evidence="2">USP_2M_L1-L4_2017</strain>
        <tissue evidence="2">Whole body</tissue>
    </source>
</reference>
<evidence type="ECO:0000256" key="1">
    <source>
        <dbReference type="SAM" id="MobiDB-lite"/>
    </source>
</evidence>
<evidence type="ECO:0000313" key="3">
    <source>
        <dbReference type="Proteomes" id="UP001177670"/>
    </source>
</evidence>
<feature type="region of interest" description="Disordered" evidence="1">
    <location>
        <begin position="52"/>
        <end position="96"/>
    </location>
</feature>
<protein>
    <submittedName>
        <fullName evidence="2">Uncharacterized protein</fullName>
    </submittedName>
</protein>
<organism evidence="2 3">
    <name type="scientific">Melipona bicolor</name>
    <dbReference type="NCBI Taxonomy" id="60889"/>
    <lineage>
        <taxon>Eukaryota</taxon>
        <taxon>Metazoa</taxon>
        <taxon>Ecdysozoa</taxon>
        <taxon>Arthropoda</taxon>
        <taxon>Hexapoda</taxon>
        <taxon>Insecta</taxon>
        <taxon>Pterygota</taxon>
        <taxon>Neoptera</taxon>
        <taxon>Endopterygota</taxon>
        <taxon>Hymenoptera</taxon>
        <taxon>Apocrita</taxon>
        <taxon>Aculeata</taxon>
        <taxon>Apoidea</taxon>
        <taxon>Anthophila</taxon>
        <taxon>Apidae</taxon>
        <taxon>Melipona</taxon>
    </lineage>
</organism>
<name>A0AA40FSL1_9HYME</name>
<sequence>MSLSGIERSPLSPNSGDRVHEALPDGGSSNKRVNNGGTFAMLWASIMGVDATETKQKTSSSPGRSPLSPNGDDRVHEASRQALPGGSSNDERESNGGTLVMLLPSIMGSFVMKTKAKTWTERSRDRGVNHDPKVAKQLEETMARSSEMKEFDEMMPDYERATLDFSRRSEMRKTRCFAYATTTRAGPRSQGNRYRSSLGVMVSNIIRIRSIFRR</sequence>
<accession>A0AA40FSL1</accession>
<dbReference type="AlphaFoldDB" id="A0AA40FSL1"/>
<evidence type="ECO:0000313" key="2">
    <source>
        <dbReference type="EMBL" id="KAK1124605.1"/>
    </source>
</evidence>
<keyword evidence="3" id="KW-1185">Reference proteome</keyword>
<dbReference type="EMBL" id="JAHYIQ010000017">
    <property type="protein sequence ID" value="KAK1124605.1"/>
    <property type="molecule type" value="Genomic_DNA"/>
</dbReference>
<comment type="caution">
    <text evidence="2">The sequence shown here is derived from an EMBL/GenBank/DDBJ whole genome shotgun (WGS) entry which is preliminary data.</text>
</comment>
<feature type="region of interest" description="Disordered" evidence="1">
    <location>
        <begin position="1"/>
        <end position="35"/>
    </location>
</feature>
<dbReference type="Proteomes" id="UP001177670">
    <property type="component" value="Unassembled WGS sequence"/>
</dbReference>
<gene>
    <name evidence="2" type="ORF">K0M31_005979</name>
</gene>
<proteinExistence type="predicted"/>